<evidence type="ECO:0000256" key="6">
    <source>
        <dbReference type="SAM" id="Phobius"/>
    </source>
</evidence>
<dbReference type="Proteomes" id="UP000053766">
    <property type="component" value="Unassembled WGS sequence"/>
</dbReference>
<feature type="transmembrane region" description="Helical" evidence="6">
    <location>
        <begin position="65"/>
        <end position="85"/>
    </location>
</feature>
<comment type="domain">
    <text evidence="5">The HXXXXD motif is essential for acyltransferase activity and may constitute the binding site for the phosphate moiety of the glycerol-3-phosphate.</text>
</comment>
<dbReference type="SUPFAM" id="SSF69593">
    <property type="entry name" value="Glycerol-3-phosphate (1)-acyltransferase"/>
    <property type="match status" value="1"/>
</dbReference>
<gene>
    <name evidence="8" type="ORF">DICVIV_11213</name>
</gene>
<dbReference type="PANTHER" id="PTHR10434:SF10">
    <property type="entry name" value="1-ACYL-SN-GLYCEROL-3-PHOSPHATE ACYLTRANSFERASE ACL-1-RELATED"/>
    <property type="match status" value="1"/>
</dbReference>
<keyword evidence="5" id="KW-0443">Lipid metabolism</keyword>
<comment type="catalytic activity">
    <reaction evidence="5">
        <text>a 1-acyl-sn-glycero-3-phosphate + an acyl-CoA = a 1,2-diacyl-sn-glycero-3-phosphate + CoA</text>
        <dbReference type="Rhea" id="RHEA:19709"/>
        <dbReference type="ChEBI" id="CHEBI:57287"/>
        <dbReference type="ChEBI" id="CHEBI:57970"/>
        <dbReference type="ChEBI" id="CHEBI:58342"/>
        <dbReference type="ChEBI" id="CHEBI:58608"/>
        <dbReference type="EC" id="2.3.1.51"/>
    </reaction>
</comment>
<feature type="domain" description="Phospholipid/glycerol acyltransferase" evidence="7">
    <location>
        <begin position="97"/>
        <end position="212"/>
    </location>
</feature>
<dbReference type="STRING" id="29172.A0A0D8XDX2"/>
<evidence type="ECO:0000256" key="3">
    <source>
        <dbReference type="ARBA" id="ARBA00022679"/>
    </source>
</evidence>
<dbReference type="AlphaFoldDB" id="A0A0D8XDX2"/>
<evidence type="ECO:0000256" key="4">
    <source>
        <dbReference type="ARBA" id="ARBA00023315"/>
    </source>
</evidence>
<dbReference type="CDD" id="cd07989">
    <property type="entry name" value="LPLAT_AGPAT-like"/>
    <property type="match status" value="1"/>
</dbReference>
<dbReference type="Pfam" id="PF01553">
    <property type="entry name" value="Acyltransferase"/>
    <property type="match status" value="1"/>
</dbReference>
<name>A0A0D8XDX2_DICVI</name>
<keyword evidence="6" id="KW-0812">Transmembrane</keyword>
<keyword evidence="4 5" id="KW-0012">Acyltransferase</keyword>
<dbReference type="EC" id="2.3.1.51" evidence="5"/>
<keyword evidence="9" id="KW-1185">Reference proteome</keyword>
<accession>A0A0D8XDX2</accession>
<feature type="transmembrane region" description="Helical" evidence="6">
    <location>
        <begin position="39"/>
        <end position="59"/>
    </location>
</feature>
<keyword evidence="5" id="KW-1208">Phospholipid metabolism</keyword>
<evidence type="ECO:0000313" key="9">
    <source>
        <dbReference type="Proteomes" id="UP000053766"/>
    </source>
</evidence>
<dbReference type="EMBL" id="KN716624">
    <property type="protein sequence ID" value="KJH42798.1"/>
    <property type="molecule type" value="Genomic_DNA"/>
</dbReference>
<proteinExistence type="inferred from homology"/>
<keyword evidence="6" id="KW-0472">Membrane</keyword>
<evidence type="ECO:0000313" key="8">
    <source>
        <dbReference type="EMBL" id="KJH42798.1"/>
    </source>
</evidence>
<protein>
    <recommendedName>
        <fullName evidence="5">1-acyl-sn-glycerol-3-phosphate acyltransferase</fullName>
        <ecNumber evidence="5">2.3.1.51</ecNumber>
    </recommendedName>
</protein>
<reference evidence="9" key="2">
    <citation type="journal article" date="2016" name="Sci. Rep.">
        <title>Dictyocaulus viviparus genome, variome and transcriptome elucidate lungworm biology and support future intervention.</title>
        <authorList>
            <person name="McNulty S.N."/>
            <person name="Strube C."/>
            <person name="Rosa B.A."/>
            <person name="Martin J.C."/>
            <person name="Tyagi R."/>
            <person name="Choi Y.J."/>
            <person name="Wang Q."/>
            <person name="Hallsworth Pepin K."/>
            <person name="Zhang X."/>
            <person name="Ozersky P."/>
            <person name="Wilson R.K."/>
            <person name="Sternberg P.W."/>
            <person name="Gasser R.B."/>
            <person name="Mitreva M."/>
        </authorList>
    </citation>
    <scope>NUCLEOTIDE SEQUENCE [LARGE SCALE GENOMIC DNA]</scope>
    <source>
        <strain evidence="9">HannoverDv2000</strain>
    </source>
</reference>
<dbReference type="InterPro" id="IPR002123">
    <property type="entry name" value="Plipid/glycerol_acylTrfase"/>
</dbReference>
<dbReference type="OrthoDB" id="202234at2759"/>
<evidence type="ECO:0000256" key="1">
    <source>
        <dbReference type="ARBA" id="ARBA00004728"/>
    </source>
</evidence>
<evidence type="ECO:0000256" key="2">
    <source>
        <dbReference type="ARBA" id="ARBA00008655"/>
    </source>
</evidence>
<dbReference type="InterPro" id="IPR004552">
    <property type="entry name" value="AGP_acyltrans"/>
</dbReference>
<dbReference type="GO" id="GO:0005783">
    <property type="term" value="C:endoplasmic reticulum"/>
    <property type="evidence" value="ECO:0007669"/>
    <property type="project" value="TreeGrafter"/>
</dbReference>
<comment type="similarity">
    <text evidence="2 5">Belongs to the 1-acyl-sn-glycerol-3-phosphate acyltransferase family.</text>
</comment>
<reference evidence="8 9" key="1">
    <citation type="submission" date="2013-11" db="EMBL/GenBank/DDBJ databases">
        <title>Draft genome of the bovine lungworm Dictyocaulus viviparus.</title>
        <authorList>
            <person name="Mitreva M."/>
        </authorList>
    </citation>
    <scope>NUCLEOTIDE SEQUENCE [LARGE SCALE GENOMIC DNA]</scope>
    <source>
        <strain evidence="8 9">HannoverDv2000</strain>
    </source>
</reference>
<dbReference type="PANTHER" id="PTHR10434">
    <property type="entry name" value="1-ACYL-SN-GLYCEROL-3-PHOSPHATE ACYLTRANSFERASE"/>
    <property type="match status" value="1"/>
</dbReference>
<dbReference type="GO" id="GO:0006654">
    <property type="term" value="P:phosphatidic acid biosynthetic process"/>
    <property type="evidence" value="ECO:0007669"/>
    <property type="project" value="TreeGrafter"/>
</dbReference>
<keyword evidence="3 5" id="KW-0808">Transferase</keyword>
<comment type="pathway">
    <text evidence="1">Phospholipid metabolism; CDP-diacylglycerol biosynthesis; CDP-diacylglycerol from sn-glycerol 3-phosphate: step 2/3.</text>
</comment>
<sequence length="275" mass="31655">MASEEIGNQWCWCWAATALLLVMLLLISSRMRFVVKVSFYLTCLLIAGTVGGIVSLPYGRTPDNHWRVFTIFQWLCAVLRLRFVLRNRHYIDSDKPFIIIANHQSALDVLGMTYCWPKNCVVMLKSSLKYLPGFNICAYLCNAIFINRFSKEEAHKALDSTLYAIKKYKRKVWVYPEGTRNPGKVMLPFRKGAFVLSIQAKIPIVCCVFSSHSFFYDAANQKFDSGECLVEFLPPIDPSNFDDVLELSDYCRNIMMAKFEELNEELGNTLYLKDK</sequence>
<evidence type="ECO:0000256" key="5">
    <source>
        <dbReference type="RuleBase" id="RU361267"/>
    </source>
</evidence>
<keyword evidence="6" id="KW-1133">Transmembrane helix</keyword>
<keyword evidence="5" id="KW-0594">Phospholipid biosynthesis</keyword>
<feature type="transmembrane region" description="Helical" evidence="6">
    <location>
        <begin position="6"/>
        <end position="27"/>
    </location>
</feature>
<dbReference type="GO" id="GO:0003841">
    <property type="term" value="F:1-acylglycerol-3-phosphate O-acyltransferase activity"/>
    <property type="evidence" value="ECO:0007669"/>
    <property type="project" value="UniProtKB-UniRule"/>
</dbReference>
<organism evidence="8 9">
    <name type="scientific">Dictyocaulus viviparus</name>
    <name type="common">Bovine lungworm</name>
    <dbReference type="NCBI Taxonomy" id="29172"/>
    <lineage>
        <taxon>Eukaryota</taxon>
        <taxon>Metazoa</taxon>
        <taxon>Ecdysozoa</taxon>
        <taxon>Nematoda</taxon>
        <taxon>Chromadorea</taxon>
        <taxon>Rhabditida</taxon>
        <taxon>Rhabditina</taxon>
        <taxon>Rhabditomorpha</taxon>
        <taxon>Strongyloidea</taxon>
        <taxon>Metastrongylidae</taxon>
        <taxon>Dictyocaulus</taxon>
    </lineage>
</organism>
<dbReference type="NCBIfam" id="TIGR00530">
    <property type="entry name" value="AGP_acyltrn"/>
    <property type="match status" value="1"/>
</dbReference>
<evidence type="ECO:0000259" key="7">
    <source>
        <dbReference type="SMART" id="SM00563"/>
    </source>
</evidence>
<dbReference type="GO" id="GO:0016020">
    <property type="term" value="C:membrane"/>
    <property type="evidence" value="ECO:0007669"/>
    <property type="project" value="InterPro"/>
</dbReference>
<keyword evidence="5" id="KW-0444">Lipid biosynthesis</keyword>
<dbReference type="SMART" id="SM00563">
    <property type="entry name" value="PlsC"/>
    <property type="match status" value="1"/>
</dbReference>